<sequence>MPEHVRQVLAGIVESRSEAIHVLNSFGEIEYLNRYARHLLGEHGVMAGKGTGWIALFPRSAQLEAENALLACLMGRDYRFICKSRDRQRESRYWDISVRRIENPLGTLENILVVIREVTDILDRPIGTAFDHHRAVHIGRA</sequence>
<dbReference type="AlphaFoldDB" id="A0A931HBF6"/>
<dbReference type="Pfam" id="PF08448">
    <property type="entry name" value="PAS_4"/>
    <property type="match status" value="1"/>
</dbReference>
<dbReference type="CDD" id="cd00130">
    <property type="entry name" value="PAS"/>
    <property type="match status" value="1"/>
</dbReference>
<name>A0A931HBF6_9SPHN</name>
<proteinExistence type="predicted"/>
<evidence type="ECO:0000313" key="3">
    <source>
        <dbReference type="Proteomes" id="UP000617634"/>
    </source>
</evidence>
<protein>
    <submittedName>
        <fullName evidence="2">PAS domain-containing protein</fullName>
    </submittedName>
</protein>
<dbReference type="Gene3D" id="3.30.450.20">
    <property type="entry name" value="PAS domain"/>
    <property type="match status" value="1"/>
</dbReference>
<dbReference type="InterPro" id="IPR035965">
    <property type="entry name" value="PAS-like_dom_sf"/>
</dbReference>
<dbReference type="SUPFAM" id="SSF55785">
    <property type="entry name" value="PYP-like sensor domain (PAS domain)"/>
    <property type="match status" value="1"/>
</dbReference>
<dbReference type="Proteomes" id="UP000617634">
    <property type="component" value="Unassembled WGS sequence"/>
</dbReference>
<keyword evidence="3" id="KW-1185">Reference proteome</keyword>
<dbReference type="InterPro" id="IPR013656">
    <property type="entry name" value="PAS_4"/>
</dbReference>
<evidence type="ECO:0000259" key="1">
    <source>
        <dbReference type="Pfam" id="PF08448"/>
    </source>
</evidence>
<feature type="domain" description="PAS fold-4" evidence="1">
    <location>
        <begin position="14"/>
        <end position="120"/>
    </location>
</feature>
<comment type="caution">
    <text evidence="2">The sequence shown here is derived from an EMBL/GenBank/DDBJ whole genome shotgun (WGS) entry which is preliminary data.</text>
</comment>
<gene>
    <name evidence="2" type="ORF">I5E68_05645</name>
</gene>
<reference evidence="2" key="1">
    <citation type="submission" date="2020-11" db="EMBL/GenBank/DDBJ databases">
        <title>Novosphingobium aureum sp. nov., a marine bacterium isolated from sediment of a salt flat.</title>
        <authorList>
            <person name="Yoo Y."/>
            <person name="Kim J.-J."/>
        </authorList>
    </citation>
    <scope>NUCLEOTIDE SEQUENCE</scope>
    <source>
        <strain evidence="2">YJ-S2-02</strain>
    </source>
</reference>
<dbReference type="EMBL" id="JADZGI010000001">
    <property type="protein sequence ID" value="MBH0112438.1"/>
    <property type="molecule type" value="Genomic_DNA"/>
</dbReference>
<dbReference type="InterPro" id="IPR000014">
    <property type="entry name" value="PAS"/>
</dbReference>
<organism evidence="2 3">
    <name type="scientific">Novosphingobium aureum</name>
    <dbReference type="NCBI Taxonomy" id="2792964"/>
    <lineage>
        <taxon>Bacteria</taxon>
        <taxon>Pseudomonadati</taxon>
        <taxon>Pseudomonadota</taxon>
        <taxon>Alphaproteobacteria</taxon>
        <taxon>Sphingomonadales</taxon>
        <taxon>Sphingomonadaceae</taxon>
        <taxon>Novosphingobium</taxon>
    </lineage>
</organism>
<accession>A0A931HBF6</accession>
<evidence type="ECO:0000313" key="2">
    <source>
        <dbReference type="EMBL" id="MBH0112438.1"/>
    </source>
</evidence>